<dbReference type="PANTHER" id="PTHR46580:SF2">
    <property type="entry name" value="MAM DOMAIN-CONTAINING PROTEIN"/>
    <property type="match status" value="1"/>
</dbReference>
<dbReference type="STRING" id="251221.gene:10760500"/>
<evidence type="ECO:0000256" key="1">
    <source>
        <dbReference type="ARBA" id="ARBA00022729"/>
    </source>
</evidence>
<organism evidence="3 4">
    <name type="scientific">Gloeobacter violaceus (strain ATCC 29082 / PCC 7421)</name>
    <dbReference type="NCBI Taxonomy" id="251221"/>
    <lineage>
        <taxon>Bacteria</taxon>
        <taxon>Bacillati</taxon>
        <taxon>Cyanobacteriota</taxon>
        <taxon>Cyanophyceae</taxon>
        <taxon>Gloeobacterales</taxon>
        <taxon>Gloeobacteraceae</taxon>
        <taxon>Gloeobacter</taxon>
    </lineage>
</organism>
<proteinExistence type="predicted"/>
<reference evidence="3 4" key="2">
    <citation type="journal article" date="2003" name="DNA Res.">
        <title>Complete genome structure of Gloeobacter violaceus PCC 7421, a cyanobacterium that lacks thylakoids (supplement).</title>
        <authorList>
            <person name="Nakamura Y."/>
            <person name="Kaneko T."/>
            <person name="Sato S."/>
            <person name="Mimuro M."/>
            <person name="Miyashita H."/>
            <person name="Tsuchiya T."/>
            <person name="Sasamoto S."/>
            <person name="Watanabe A."/>
            <person name="Kawashima K."/>
            <person name="Kishida Y."/>
            <person name="Kiyokawa C."/>
            <person name="Kohara M."/>
            <person name="Matsumoto M."/>
            <person name="Matsuno A."/>
            <person name="Nakazaki N."/>
            <person name="Shimpo S."/>
            <person name="Takeuchi C."/>
            <person name="Yamada M."/>
            <person name="Tabata S."/>
        </authorList>
    </citation>
    <scope>NUCLEOTIDE SEQUENCE [LARGE SCALE GENOMIC DNA]</scope>
    <source>
        <strain evidence="4">ATCC 29082 / PCC 7421</strain>
    </source>
</reference>
<evidence type="ECO:0000313" key="4">
    <source>
        <dbReference type="Proteomes" id="UP000000557"/>
    </source>
</evidence>
<protein>
    <submittedName>
        <fullName evidence="3">Gll2996 protein</fullName>
    </submittedName>
</protein>
<dbReference type="PATRIC" id="fig|251221.4.peg.3025"/>
<dbReference type="HOGENOM" id="CLU_320501_0_0_3"/>
<dbReference type="Gene3D" id="2.130.10.130">
    <property type="entry name" value="Integrin alpha, N-terminal"/>
    <property type="match status" value="1"/>
</dbReference>
<dbReference type="InterPro" id="IPR013517">
    <property type="entry name" value="FG-GAP"/>
</dbReference>
<evidence type="ECO:0000313" key="3">
    <source>
        <dbReference type="EMBL" id="BAC90937.1"/>
    </source>
</evidence>
<reference evidence="3 4" key="1">
    <citation type="journal article" date="2003" name="DNA Res.">
        <title>Complete genome structure of Gloeobacter violaceus PCC 7421, a cyanobacterium that lacks thylakoids.</title>
        <authorList>
            <person name="Nakamura Y."/>
            <person name="Kaneko T."/>
            <person name="Sato S."/>
            <person name="Mimuro M."/>
            <person name="Miyashita H."/>
            <person name="Tsuchiya T."/>
            <person name="Sasamoto S."/>
            <person name="Watanabe A."/>
            <person name="Kawashima K."/>
            <person name="Kishida Y."/>
            <person name="Kiyokawa C."/>
            <person name="Kohara M."/>
            <person name="Matsumoto M."/>
            <person name="Matsuno A."/>
            <person name="Nakazaki N."/>
            <person name="Shimpo S."/>
            <person name="Takeuchi C."/>
            <person name="Yamada M."/>
            <person name="Tabata S."/>
        </authorList>
    </citation>
    <scope>NUCLEOTIDE SEQUENCE [LARGE SCALE GENOMIC DNA]</scope>
    <source>
        <strain evidence="4">ATCC 29082 / PCC 7421</strain>
    </source>
</reference>
<dbReference type="EMBL" id="BA000045">
    <property type="protein sequence ID" value="BAC90937.1"/>
    <property type="molecule type" value="Genomic_DNA"/>
</dbReference>
<dbReference type="Gene3D" id="2.60.120.380">
    <property type="match status" value="1"/>
</dbReference>
<feature type="region of interest" description="Disordered" evidence="2">
    <location>
        <begin position="128"/>
        <end position="150"/>
    </location>
</feature>
<sequence>MVAHTTPYIGRVWPMHTNLSTWNHASCGFVPLRRSRLLQLLILLTVALVGILGRPALAGTTEQVFAPHQPANLPYSLGKQRAPMDAVSALLGAPDGFKRPAASGVRLAQAVPANDNFAQREVLGGVPASTTGTNVGATKEPGEPDHNNNSGGASVWYTWTAPTSGSYIINTSGSNFDTILAVYTGSDVAALTFVASDDDSGGLGTSQVIFAAVAGTVYQIAVDGFSGSTGSIVLSLAEQLPPANDDFADRETISGASASVTGTNVGATKEPGEPDHGGNGGGASVWYTWTAPTSGSVFLDTCPSFFSTVLAVYTGDSVSALTPVSQLSSCQQTLSVLAGTTYQIAVDGFNFGSGPSTGTINLNLSFSEPPTNDDFADRETISGTAATVMGTNVAATKEPGEPDHGGNVGGASIWYTWTAPSTGTASLNTCSSFFSVLLGVYTGNAVSALTPIASIGSCQLSFSAAAGTTYQIAVDGFNFGSGPSTGTINLNLSFSEPPTNDDFADRETISGKSPSVSGSNFGATKEPGEPDIAFIPGGASVWYTWTAPQSGEVIVNVCNSSFDTVHAVYTGASVSALTFVAGSDFCEFSFSAVAGTAYQIAVDGFFGSTGTFTLALTLAPPNDDFAAATVIPSKRQPLLYVQRAGNEGATKEFDEPEHAANPGGKSLWWTWTAATTGPVSVSTKGSNFNTLLAVYKGDLLSSLILVAANDDLPTRPQSGVTFTAVAGNTYKIAVDGSSVDFGTAASGRVLFSLISQTQSLATSDMNGDGKADRLVRNHQSGTNSLQLMDGDRVVRTVALPTLGEGLWLAGATGDFNGDGHRDIFWRNHATGENGVWLMKGTRRLSTVVLPPLGDLQWQMAGTGDFNGDRKLDIVWRHPDAAKGFVWLMDGTKVLKALPTHLFTRK</sequence>
<dbReference type="InterPro" id="IPR028994">
    <property type="entry name" value="Integrin_alpha_N"/>
</dbReference>
<dbReference type="eggNOG" id="COG1404">
    <property type="taxonomic scope" value="Bacteria"/>
</dbReference>
<feature type="region of interest" description="Disordered" evidence="2">
    <location>
        <begin position="261"/>
        <end position="280"/>
    </location>
</feature>
<dbReference type="PANTHER" id="PTHR46580">
    <property type="entry name" value="SENSOR KINASE-RELATED"/>
    <property type="match status" value="1"/>
</dbReference>
<dbReference type="SUPFAM" id="SSF69318">
    <property type="entry name" value="Integrin alpha N-terminal domain"/>
    <property type="match status" value="1"/>
</dbReference>
<dbReference type="Proteomes" id="UP000000557">
    <property type="component" value="Chromosome"/>
</dbReference>
<dbReference type="OrthoDB" id="502520at2"/>
<evidence type="ECO:0000256" key="2">
    <source>
        <dbReference type="SAM" id="MobiDB-lite"/>
    </source>
</evidence>
<dbReference type="InParanoid" id="Q7NCI3"/>
<dbReference type="AlphaFoldDB" id="Q7NCI3"/>
<accession>Q7NCI3</accession>
<dbReference type="EnsemblBacteria" id="BAC90937">
    <property type="protein sequence ID" value="BAC90937"/>
    <property type="gene ID" value="BAC90937"/>
</dbReference>
<dbReference type="eggNOG" id="COG5549">
    <property type="taxonomic scope" value="Bacteria"/>
</dbReference>
<keyword evidence="4" id="KW-1185">Reference proteome</keyword>
<dbReference type="Pfam" id="PF13517">
    <property type="entry name" value="FG-GAP_3"/>
    <property type="match status" value="1"/>
</dbReference>
<gene>
    <name evidence="3" type="ordered locus">gll2996</name>
</gene>
<dbReference type="KEGG" id="gvi:gll2996"/>
<keyword evidence="1" id="KW-0732">Signal</keyword>
<name>Q7NCI3_GLOVI</name>